<protein>
    <submittedName>
        <fullName evidence="2">Putative transcription factor WD40-like family</fullName>
    </submittedName>
</protein>
<dbReference type="EMBL" id="PDCK01000042">
    <property type="protein sequence ID" value="PRQ36971.1"/>
    <property type="molecule type" value="Genomic_DNA"/>
</dbReference>
<keyword evidence="3" id="KW-1185">Reference proteome</keyword>
<proteinExistence type="predicted"/>
<dbReference type="STRING" id="74649.A0A2P6QS11"/>
<dbReference type="PANTHER" id="PTHR22840">
    <property type="entry name" value="WD REPEAT-CONTAINING PROTEIN 36"/>
    <property type="match status" value="1"/>
</dbReference>
<reference evidence="2 3" key="1">
    <citation type="journal article" date="2018" name="Nat. Genet.">
        <title>The Rosa genome provides new insights in the design of modern roses.</title>
        <authorList>
            <person name="Bendahmane M."/>
        </authorList>
    </citation>
    <scope>NUCLEOTIDE SEQUENCE [LARGE SCALE GENOMIC DNA]</scope>
    <source>
        <strain evidence="3">cv. Old Blush</strain>
    </source>
</reference>
<dbReference type="Pfam" id="PF12894">
    <property type="entry name" value="ANAPC4_WD40"/>
    <property type="match status" value="1"/>
</dbReference>
<dbReference type="GO" id="GO:0006364">
    <property type="term" value="P:rRNA processing"/>
    <property type="evidence" value="ECO:0007669"/>
    <property type="project" value="TreeGrafter"/>
</dbReference>
<comment type="caution">
    <text evidence="2">The sequence shown here is derived from an EMBL/GenBank/DDBJ whole genome shotgun (WGS) entry which is preliminary data.</text>
</comment>
<dbReference type="GO" id="GO:0032040">
    <property type="term" value="C:small-subunit processome"/>
    <property type="evidence" value="ECO:0007669"/>
    <property type="project" value="TreeGrafter"/>
</dbReference>
<name>A0A2P6QS11_ROSCH</name>
<evidence type="ECO:0000259" key="1">
    <source>
        <dbReference type="Pfam" id="PF12894"/>
    </source>
</evidence>
<dbReference type="Proteomes" id="UP000238479">
    <property type="component" value="Chromosome 4"/>
</dbReference>
<dbReference type="GO" id="GO:0034388">
    <property type="term" value="C:Pwp2p-containing subcomplex of 90S preribosome"/>
    <property type="evidence" value="ECO:0007669"/>
    <property type="project" value="TreeGrafter"/>
</dbReference>
<dbReference type="PANTHER" id="PTHR22840:SF12">
    <property type="entry name" value="WD REPEAT-CONTAINING PROTEIN 36"/>
    <property type="match status" value="1"/>
</dbReference>
<evidence type="ECO:0000313" key="3">
    <source>
        <dbReference type="Proteomes" id="UP000238479"/>
    </source>
</evidence>
<dbReference type="InterPro" id="IPR011047">
    <property type="entry name" value="Quinoprotein_ADH-like_sf"/>
</dbReference>
<dbReference type="InterPro" id="IPR024977">
    <property type="entry name" value="Apc4-like_WD40_dom"/>
</dbReference>
<dbReference type="AlphaFoldDB" id="A0A2P6QS11"/>
<sequence length="74" mass="8357">MMYRSGFQGTWSASRWEVGSSVVRIVFHRLNGLLAVAADDLIIRLFDVVASRMVSKFEGHTDRVTDMCFSEDGK</sequence>
<accession>A0A2P6QS11</accession>
<organism evidence="2 3">
    <name type="scientific">Rosa chinensis</name>
    <name type="common">China rose</name>
    <dbReference type="NCBI Taxonomy" id="74649"/>
    <lineage>
        <taxon>Eukaryota</taxon>
        <taxon>Viridiplantae</taxon>
        <taxon>Streptophyta</taxon>
        <taxon>Embryophyta</taxon>
        <taxon>Tracheophyta</taxon>
        <taxon>Spermatophyta</taxon>
        <taxon>Magnoliopsida</taxon>
        <taxon>eudicotyledons</taxon>
        <taxon>Gunneridae</taxon>
        <taxon>Pentapetalae</taxon>
        <taxon>rosids</taxon>
        <taxon>fabids</taxon>
        <taxon>Rosales</taxon>
        <taxon>Rosaceae</taxon>
        <taxon>Rosoideae</taxon>
        <taxon>Rosoideae incertae sedis</taxon>
        <taxon>Rosa</taxon>
    </lineage>
</organism>
<dbReference type="Gramene" id="PRQ36971">
    <property type="protein sequence ID" value="PRQ36971"/>
    <property type="gene ID" value="RchiOBHm_Chr4g0397411"/>
</dbReference>
<dbReference type="Gene3D" id="2.130.10.10">
    <property type="entry name" value="YVTN repeat-like/Quinoprotein amine dehydrogenase"/>
    <property type="match status" value="1"/>
</dbReference>
<dbReference type="InterPro" id="IPR015943">
    <property type="entry name" value="WD40/YVTN_repeat-like_dom_sf"/>
</dbReference>
<gene>
    <name evidence="2" type="ORF">RchiOBHm_Chr4g0397411</name>
</gene>
<dbReference type="SUPFAM" id="SSF50998">
    <property type="entry name" value="Quinoprotein alcohol dehydrogenase-like"/>
    <property type="match status" value="1"/>
</dbReference>
<feature type="domain" description="Anaphase-promoting complex subunit 4-like WD40" evidence="1">
    <location>
        <begin position="2"/>
        <end position="71"/>
    </location>
</feature>
<evidence type="ECO:0000313" key="2">
    <source>
        <dbReference type="EMBL" id="PRQ36971.1"/>
    </source>
</evidence>